<reference evidence="2 3" key="1">
    <citation type="journal article" date="2021" name="J. Hered.">
        <title>A chromosome-level genome assembly of the parasitoid wasp, Cotesia glomerata (Hymenoptera: Braconidae).</title>
        <authorList>
            <person name="Pinto B.J."/>
            <person name="Weis J.J."/>
            <person name="Gamble T."/>
            <person name="Ode P.J."/>
            <person name="Paul R."/>
            <person name="Zaspel J.M."/>
        </authorList>
    </citation>
    <scope>NUCLEOTIDE SEQUENCE [LARGE SCALE GENOMIC DNA]</scope>
    <source>
        <strain evidence="2">CgM1</strain>
    </source>
</reference>
<accession>A0AAV7I0J5</accession>
<name>A0AAV7I0J5_COTGL</name>
<sequence length="127" mass="15037">MRHKRKEYKTPKYKTRSETLMRQKVELDPEQLTRRYYLRSQGIMGMKATYSHAAHRSFCSHEINLISVLCTANQRRATKSEREGETWRTGSRELKEKEEEESSEVKRSGGRMDERVKSRGLWIGIVD</sequence>
<proteinExistence type="predicted"/>
<gene>
    <name evidence="2" type="ORF">KQX54_016689</name>
</gene>
<dbReference type="Proteomes" id="UP000826195">
    <property type="component" value="Unassembled WGS sequence"/>
</dbReference>
<evidence type="ECO:0000313" key="2">
    <source>
        <dbReference type="EMBL" id="KAH0540382.1"/>
    </source>
</evidence>
<dbReference type="EMBL" id="JAHXZJ010002609">
    <property type="protein sequence ID" value="KAH0540382.1"/>
    <property type="molecule type" value="Genomic_DNA"/>
</dbReference>
<comment type="caution">
    <text evidence="2">The sequence shown here is derived from an EMBL/GenBank/DDBJ whole genome shotgun (WGS) entry which is preliminary data.</text>
</comment>
<dbReference type="AlphaFoldDB" id="A0AAV7I0J5"/>
<protein>
    <submittedName>
        <fullName evidence="2">Uncharacterized protein</fullName>
    </submittedName>
</protein>
<organism evidence="2 3">
    <name type="scientific">Cotesia glomerata</name>
    <name type="common">Lepidopteran parasitic wasp</name>
    <name type="synonym">Apanteles glomeratus</name>
    <dbReference type="NCBI Taxonomy" id="32391"/>
    <lineage>
        <taxon>Eukaryota</taxon>
        <taxon>Metazoa</taxon>
        <taxon>Ecdysozoa</taxon>
        <taxon>Arthropoda</taxon>
        <taxon>Hexapoda</taxon>
        <taxon>Insecta</taxon>
        <taxon>Pterygota</taxon>
        <taxon>Neoptera</taxon>
        <taxon>Endopterygota</taxon>
        <taxon>Hymenoptera</taxon>
        <taxon>Apocrita</taxon>
        <taxon>Ichneumonoidea</taxon>
        <taxon>Braconidae</taxon>
        <taxon>Microgastrinae</taxon>
        <taxon>Cotesia</taxon>
    </lineage>
</organism>
<evidence type="ECO:0000256" key="1">
    <source>
        <dbReference type="SAM" id="MobiDB-lite"/>
    </source>
</evidence>
<keyword evidence="3" id="KW-1185">Reference proteome</keyword>
<evidence type="ECO:0000313" key="3">
    <source>
        <dbReference type="Proteomes" id="UP000826195"/>
    </source>
</evidence>
<feature type="compositionally biased region" description="Basic and acidic residues" evidence="1">
    <location>
        <begin position="78"/>
        <end position="112"/>
    </location>
</feature>
<feature type="region of interest" description="Disordered" evidence="1">
    <location>
        <begin position="77"/>
        <end position="112"/>
    </location>
</feature>